<keyword evidence="7 9" id="KW-1133">Transmembrane helix</keyword>
<evidence type="ECO:0000256" key="9">
    <source>
        <dbReference type="HAMAP-Rule" id="MF_00459"/>
    </source>
</evidence>
<dbReference type="Pfam" id="PF02508">
    <property type="entry name" value="Rnf-Nqr"/>
    <property type="match status" value="1"/>
</dbReference>
<dbReference type="PANTHER" id="PTHR30335">
    <property type="entry name" value="INTEGRAL MEMBRANE PROTEIN OF SOXR-REDUCING COMPLEX"/>
    <property type="match status" value="1"/>
</dbReference>
<evidence type="ECO:0000256" key="8">
    <source>
        <dbReference type="ARBA" id="ARBA00023136"/>
    </source>
</evidence>
<comment type="caution">
    <text evidence="10">The sequence shown here is derived from an EMBL/GenBank/DDBJ whole genome shotgun (WGS) entry which is preliminary data.</text>
</comment>
<feature type="transmembrane region" description="Helical" evidence="9">
    <location>
        <begin position="106"/>
        <end position="129"/>
    </location>
</feature>
<dbReference type="GO" id="GO:0012505">
    <property type="term" value="C:endomembrane system"/>
    <property type="evidence" value="ECO:0007669"/>
    <property type="project" value="UniProtKB-SubCell"/>
</dbReference>
<dbReference type="EMBL" id="JACHHT010000002">
    <property type="protein sequence ID" value="MBB6522077.1"/>
    <property type="molecule type" value="Genomic_DNA"/>
</dbReference>
<keyword evidence="11" id="KW-1185">Reference proteome</keyword>
<organism evidence="10 11">
    <name type="scientific">Pseudoteredinibacter isoporae</name>
    <dbReference type="NCBI Taxonomy" id="570281"/>
    <lineage>
        <taxon>Bacteria</taxon>
        <taxon>Pseudomonadati</taxon>
        <taxon>Pseudomonadota</taxon>
        <taxon>Gammaproteobacteria</taxon>
        <taxon>Cellvibrionales</taxon>
        <taxon>Cellvibrionaceae</taxon>
        <taxon>Pseudoteredinibacter</taxon>
    </lineage>
</organism>
<evidence type="ECO:0000256" key="2">
    <source>
        <dbReference type="ARBA" id="ARBA00022448"/>
    </source>
</evidence>
<dbReference type="HAMAP" id="MF_00459">
    <property type="entry name" value="RsxA_RnfA"/>
    <property type="match status" value="1"/>
</dbReference>
<feature type="transmembrane region" description="Helical" evidence="9">
    <location>
        <begin position="141"/>
        <end position="161"/>
    </location>
</feature>
<dbReference type="Proteomes" id="UP000528457">
    <property type="component" value="Unassembled WGS sequence"/>
</dbReference>
<dbReference type="PANTHER" id="PTHR30335:SF0">
    <property type="entry name" value="ION-TRANSLOCATING OXIDOREDUCTASE COMPLEX SUBUNIT A"/>
    <property type="match status" value="1"/>
</dbReference>
<keyword evidence="2 9" id="KW-0813">Transport</keyword>
<dbReference type="InParanoid" id="A0A7X0MYJ0"/>
<gene>
    <name evidence="9" type="primary">rnfA</name>
    <name evidence="10" type="ORF">HNR48_002362</name>
</gene>
<dbReference type="NCBIfam" id="TIGR01943">
    <property type="entry name" value="rnfA"/>
    <property type="match status" value="1"/>
</dbReference>
<evidence type="ECO:0000256" key="4">
    <source>
        <dbReference type="ARBA" id="ARBA00022692"/>
    </source>
</evidence>
<feature type="transmembrane region" description="Helical" evidence="9">
    <location>
        <begin position="12"/>
        <end position="34"/>
    </location>
</feature>
<dbReference type="InterPro" id="IPR050133">
    <property type="entry name" value="NqrDE/RnfAE_oxidrdctase"/>
</dbReference>
<dbReference type="PIRSF" id="PIRSF006102">
    <property type="entry name" value="NQR_DE"/>
    <property type="match status" value="1"/>
</dbReference>
<keyword evidence="5 9" id="KW-1278">Translocase</keyword>
<protein>
    <recommendedName>
        <fullName evidence="9">Ion-translocating oxidoreductase complex subunit A</fullName>
        <ecNumber evidence="9">7.-.-.-</ecNumber>
    </recommendedName>
    <alternativeName>
        <fullName evidence="9">Rnf electron transport complex subunit A</fullName>
    </alternativeName>
</protein>
<keyword evidence="8 9" id="KW-0472">Membrane</keyword>
<comment type="similarity">
    <text evidence="9">Belongs to the NqrDE/RnfAE family.</text>
</comment>
<evidence type="ECO:0000256" key="1">
    <source>
        <dbReference type="ARBA" id="ARBA00004127"/>
    </source>
</evidence>
<keyword evidence="9" id="KW-1003">Cell membrane</keyword>
<dbReference type="AlphaFoldDB" id="A0A7X0MYJ0"/>
<name>A0A7X0MYJ0_9GAMM</name>
<dbReference type="NCBIfam" id="NF003481">
    <property type="entry name" value="PRK05151.1"/>
    <property type="match status" value="1"/>
</dbReference>
<evidence type="ECO:0000256" key="6">
    <source>
        <dbReference type="ARBA" id="ARBA00022982"/>
    </source>
</evidence>
<evidence type="ECO:0000256" key="3">
    <source>
        <dbReference type="ARBA" id="ARBA00022519"/>
    </source>
</evidence>
<reference evidence="10 11" key="1">
    <citation type="submission" date="2020-08" db="EMBL/GenBank/DDBJ databases">
        <title>Genomic Encyclopedia of Type Strains, Phase IV (KMG-IV): sequencing the most valuable type-strain genomes for metagenomic binning, comparative biology and taxonomic classification.</title>
        <authorList>
            <person name="Goeker M."/>
        </authorList>
    </citation>
    <scope>NUCLEOTIDE SEQUENCE [LARGE SCALE GENOMIC DNA]</scope>
    <source>
        <strain evidence="10 11">DSM 22368</strain>
    </source>
</reference>
<dbReference type="InterPro" id="IPR011293">
    <property type="entry name" value="Ion_transpt_RnfA/RsxA"/>
</dbReference>
<feature type="transmembrane region" description="Helical" evidence="9">
    <location>
        <begin position="46"/>
        <end position="67"/>
    </location>
</feature>
<evidence type="ECO:0000256" key="5">
    <source>
        <dbReference type="ARBA" id="ARBA00022967"/>
    </source>
</evidence>
<comment type="subunit">
    <text evidence="9">The complex is composed of six subunits: RnfA, RnfB, RnfC, RnfD, RnfE and RnfG.</text>
</comment>
<evidence type="ECO:0000256" key="7">
    <source>
        <dbReference type="ARBA" id="ARBA00022989"/>
    </source>
</evidence>
<keyword evidence="6 9" id="KW-0249">Electron transport</keyword>
<evidence type="ECO:0000313" key="10">
    <source>
        <dbReference type="EMBL" id="MBB6522077.1"/>
    </source>
</evidence>
<sequence>MITDSGATMADFAIILISTILVNNFVLVQFLGLCPFMGVSNKLETAIGMGGATTFVLTLASICSYLVNNYLLAPLGLDYLRTIAFILVIAVVVQFAKMFIEKTSPLLYRVLGIFLPLITTNCAVLGVALQNTNKNHNFMESTFYGFGAAIGFSLVLVLFSAMRERLAVADVPAPFQGAAIGMVTAGLMSLAFMGFGGLV</sequence>
<feature type="transmembrane region" description="Helical" evidence="9">
    <location>
        <begin position="79"/>
        <end position="99"/>
    </location>
</feature>
<comment type="subcellular location">
    <subcellularLocation>
        <location evidence="9">Cell inner membrane</location>
        <topology evidence="9">Multi-pass membrane protein</topology>
    </subcellularLocation>
    <subcellularLocation>
        <location evidence="1">Endomembrane system</location>
        <topology evidence="1">Multi-pass membrane protein</topology>
    </subcellularLocation>
</comment>
<feature type="transmembrane region" description="Helical" evidence="9">
    <location>
        <begin position="173"/>
        <end position="195"/>
    </location>
</feature>
<keyword evidence="3 9" id="KW-0997">Cell inner membrane</keyword>
<proteinExistence type="inferred from homology"/>
<keyword evidence="4 9" id="KW-0812">Transmembrane</keyword>
<dbReference type="GO" id="GO:0022900">
    <property type="term" value="P:electron transport chain"/>
    <property type="evidence" value="ECO:0007669"/>
    <property type="project" value="UniProtKB-UniRule"/>
</dbReference>
<dbReference type="EC" id="7.-.-.-" evidence="9"/>
<comment type="function">
    <text evidence="9">Part of a membrane-bound complex that couples electron transfer with translocation of ions across the membrane.</text>
</comment>
<evidence type="ECO:0000313" key="11">
    <source>
        <dbReference type="Proteomes" id="UP000528457"/>
    </source>
</evidence>
<accession>A0A7X0MYJ0</accession>
<dbReference type="FunCoup" id="A0A7X0MYJ0">
    <property type="interactions" value="68"/>
</dbReference>
<dbReference type="GO" id="GO:0005886">
    <property type="term" value="C:plasma membrane"/>
    <property type="evidence" value="ECO:0007669"/>
    <property type="project" value="UniProtKB-SubCell"/>
</dbReference>
<dbReference type="InterPro" id="IPR003667">
    <property type="entry name" value="NqrDE/RnfAE"/>
</dbReference>